<dbReference type="AlphaFoldDB" id="A0A507BGP7"/>
<evidence type="ECO:0000313" key="1">
    <source>
        <dbReference type="EMBL" id="TPX30160.1"/>
    </source>
</evidence>
<organism evidence="1 2">
    <name type="scientific">Synchytrium endobioticum</name>
    <dbReference type="NCBI Taxonomy" id="286115"/>
    <lineage>
        <taxon>Eukaryota</taxon>
        <taxon>Fungi</taxon>
        <taxon>Fungi incertae sedis</taxon>
        <taxon>Chytridiomycota</taxon>
        <taxon>Chytridiomycota incertae sedis</taxon>
        <taxon>Chytridiomycetes</taxon>
        <taxon>Synchytriales</taxon>
        <taxon>Synchytriaceae</taxon>
        <taxon>Synchytrium</taxon>
    </lineage>
</organism>
<proteinExistence type="predicted"/>
<gene>
    <name evidence="1" type="ORF">SeLEV6574_g08629</name>
</gene>
<comment type="caution">
    <text evidence="1">The sequence shown here is derived from an EMBL/GenBank/DDBJ whole genome shotgun (WGS) entry which is preliminary data.</text>
</comment>
<accession>A0A507BGP7</accession>
<protein>
    <submittedName>
        <fullName evidence="1">Uncharacterized protein</fullName>
    </submittedName>
</protein>
<sequence>MGTVDKIKVPLNVTEIVDLRERIIECDQFGNRLNNIKQDQLYPHMTTRMYIQIGTAIELPNMYPVDQNGATVRVLVGESSTLPLPGCLPVY</sequence>
<dbReference type="EMBL" id="QEAM01001196">
    <property type="protein sequence ID" value="TPX30160.1"/>
    <property type="molecule type" value="Genomic_DNA"/>
</dbReference>
<reference evidence="1 2" key="1">
    <citation type="journal article" date="2019" name="Sci. Rep.">
        <title>Comparative genomics of chytrid fungi reveal insights into the obligate biotrophic and pathogenic lifestyle of Synchytrium endobioticum.</title>
        <authorList>
            <person name="van de Vossenberg B.T.L.H."/>
            <person name="Warris S."/>
            <person name="Nguyen H.D.T."/>
            <person name="van Gent-Pelzer M.P.E."/>
            <person name="Joly D.L."/>
            <person name="van de Geest H.C."/>
            <person name="Bonants P.J.M."/>
            <person name="Smith D.S."/>
            <person name="Levesque C.A."/>
            <person name="van der Lee T.A.J."/>
        </authorList>
    </citation>
    <scope>NUCLEOTIDE SEQUENCE [LARGE SCALE GENOMIC DNA]</scope>
    <source>
        <strain evidence="1 2">LEV6574</strain>
    </source>
</reference>
<dbReference type="Proteomes" id="UP000320475">
    <property type="component" value="Unassembled WGS sequence"/>
</dbReference>
<evidence type="ECO:0000313" key="2">
    <source>
        <dbReference type="Proteomes" id="UP000320475"/>
    </source>
</evidence>
<name>A0A507BGP7_9FUNG</name>